<sequence length="214" mass="23412">MEGEGVERASRMPPHTDLLKLVGKLIDGYLAEVALDANLKVHPWMREKEKERIYGVMDCRRLTLEACTHATQYERLPLRVVVHVLFFEQLQLRRVIAGMLLMAEGEAAAPSAVSVVVGGRAGGDGGGSTWRMAMYENQVMCLDMDNIWSRVQELECECSSMKKALAKLAEGDDGEGSGGGGGERKESGGGEEMGDSGVDLARKCVTRMSAMWWS</sequence>
<keyword evidence="6" id="KW-1185">Reference proteome</keyword>
<comment type="similarity">
    <text evidence="2">Belongs to the NPH3 family.</text>
</comment>
<accession>A0AAQ3L5F9</accession>
<gene>
    <name evidence="5" type="ORF">Cni_G26088</name>
</gene>
<dbReference type="InterPro" id="IPR027356">
    <property type="entry name" value="NPH3_dom"/>
</dbReference>
<dbReference type="EMBL" id="CP136897">
    <property type="protein sequence ID" value="WOL17297.1"/>
    <property type="molecule type" value="Genomic_DNA"/>
</dbReference>
<feature type="domain" description="NPH3" evidence="4">
    <location>
        <begin position="1"/>
        <end position="91"/>
    </location>
</feature>
<evidence type="ECO:0000256" key="2">
    <source>
        <dbReference type="PROSITE-ProRule" id="PRU00982"/>
    </source>
</evidence>
<evidence type="ECO:0000313" key="6">
    <source>
        <dbReference type="Proteomes" id="UP001327560"/>
    </source>
</evidence>
<dbReference type="InterPro" id="IPR043454">
    <property type="entry name" value="NPH3/RPT2-like"/>
</dbReference>
<protein>
    <recommendedName>
        <fullName evidence="4">NPH3 domain-containing protein</fullName>
    </recommendedName>
</protein>
<reference evidence="5 6" key="1">
    <citation type="submission" date="2023-10" db="EMBL/GenBank/DDBJ databases">
        <title>Chromosome-scale genome assembly provides insights into flower coloration mechanisms of Canna indica.</title>
        <authorList>
            <person name="Li C."/>
        </authorList>
    </citation>
    <scope>NUCLEOTIDE SEQUENCE [LARGE SCALE GENOMIC DNA]</scope>
    <source>
        <tissue evidence="5">Flower</tissue>
    </source>
</reference>
<feature type="region of interest" description="Disordered" evidence="3">
    <location>
        <begin position="169"/>
        <end position="197"/>
    </location>
</feature>
<proteinExistence type="inferred from homology"/>
<evidence type="ECO:0000259" key="4">
    <source>
        <dbReference type="PROSITE" id="PS51649"/>
    </source>
</evidence>
<dbReference type="Pfam" id="PF03000">
    <property type="entry name" value="NPH3"/>
    <property type="match status" value="1"/>
</dbReference>
<dbReference type="AlphaFoldDB" id="A0AAQ3L5F9"/>
<evidence type="ECO:0000256" key="1">
    <source>
        <dbReference type="ARBA" id="ARBA00022786"/>
    </source>
</evidence>
<dbReference type="PANTHER" id="PTHR32370">
    <property type="entry name" value="OS12G0117600 PROTEIN"/>
    <property type="match status" value="1"/>
</dbReference>
<name>A0AAQ3L5F9_9LILI</name>
<dbReference type="PROSITE" id="PS51649">
    <property type="entry name" value="NPH3"/>
    <property type="match status" value="1"/>
</dbReference>
<organism evidence="5 6">
    <name type="scientific">Canna indica</name>
    <name type="common">Indian-shot</name>
    <dbReference type="NCBI Taxonomy" id="4628"/>
    <lineage>
        <taxon>Eukaryota</taxon>
        <taxon>Viridiplantae</taxon>
        <taxon>Streptophyta</taxon>
        <taxon>Embryophyta</taxon>
        <taxon>Tracheophyta</taxon>
        <taxon>Spermatophyta</taxon>
        <taxon>Magnoliopsida</taxon>
        <taxon>Liliopsida</taxon>
        <taxon>Zingiberales</taxon>
        <taxon>Cannaceae</taxon>
        <taxon>Canna</taxon>
    </lineage>
</organism>
<evidence type="ECO:0000313" key="5">
    <source>
        <dbReference type="EMBL" id="WOL17297.1"/>
    </source>
</evidence>
<keyword evidence="1" id="KW-0833">Ubl conjugation pathway</keyword>
<evidence type="ECO:0000256" key="3">
    <source>
        <dbReference type="SAM" id="MobiDB-lite"/>
    </source>
</evidence>
<dbReference type="Proteomes" id="UP001327560">
    <property type="component" value="Chromosome 8"/>
</dbReference>